<feature type="transmembrane region" description="Helical" evidence="1">
    <location>
        <begin position="111"/>
        <end position="129"/>
    </location>
</feature>
<proteinExistence type="predicted"/>
<comment type="caution">
    <text evidence="2">The sequence shown here is derived from an EMBL/GenBank/DDBJ whole genome shotgun (WGS) entry which is preliminary data.</text>
</comment>
<dbReference type="Proteomes" id="UP001470230">
    <property type="component" value="Unassembled WGS sequence"/>
</dbReference>
<sequence length="153" mass="18189">MLDDENDENQYLLDQHEQEGVIESIQTDYKKYTRQMNYCFIVICCLGFIASAIPYIQNEASIFFLAVGIQFPFLLLVHLYQRKISLYYACIPFLTVVGAYLYWLPSYPSQFFWPIQFVWVLTFSLEYGFRTYKRSILHSISKLESLKYNFMGN</sequence>
<keyword evidence="1" id="KW-0812">Transmembrane</keyword>
<feature type="transmembrane region" description="Helical" evidence="1">
    <location>
        <begin position="62"/>
        <end position="79"/>
    </location>
</feature>
<evidence type="ECO:0000313" key="3">
    <source>
        <dbReference type="Proteomes" id="UP001470230"/>
    </source>
</evidence>
<evidence type="ECO:0000256" key="1">
    <source>
        <dbReference type="SAM" id="Phobius"/>
    </source>
</evidence>
<feature type="transmembrane region" description="Helical" evidence="1">
    <location>
        <begin position="38"/>
        <end position="56"/>
    </location>
</feature>
<feature type="transmembrane region" description="Helical" evidence="1">
    <location>
        <begin position="86"/>
        <end position="105"/>
    </location>
</feature>
<name>A0ABR2K2M8_9EUKA</name>
<keyword evidence="1" id="KW-0472">Membrane</keyword>
<evidence type="ECO:0008006" key="4">
    <source>
        <dbReference type="Google" id="ProtNLM"/>
    </source>
</evidence>
<protein>
    <recommendedName>
        <fullName evidence="4">Transmembrane protein</fullName>
    </recommendedName>
</protein>
<keyword evidence="1" id="KW-1133">Transmembrane helix</keyword>
<gene>
    <name evidence="2" type="ORF">M9Y10_044325</name>
</gene>
<dbReference type="EMBL" id="JAPFFF010000008">
    <property type="protein sequence ID" value="KAK8885196.1"/>
    <property type="molecule type" value="Genomic_DNA"/>
</dbReference>
<keyword evidence="3" id="KW-1185">Reference proteome</keyword>
<evidence type="ECO:0000313" key="2">
    <source>
        <dbReference type="EMBL" id="KAK8885196.1"/>
    </source>
</evidence>
<accession>A0ABR2K2M8</accession>
<organism evidence="2 3">
    <name type="scientific">Tritrichomonas musculus</name>
    <dbReference type="NCBI Taxonomy" id="1915356"/>
    <lineage>
        <taxon>Eukaryota</taxon>
        <taxon>Metamonada</taxon>
        <taxon>Parabasalia</taxon>
        <taxon>Tritrichomonadida</taxon>
        <taxon>Tritrichomonadidae</taxon>
        <taxon>Tritrichomonas</taxon>
    </lineage>
</organism>
<reference evidence="2 3" key="1">
    <citation type="submission" date="2024-04" db="EMBL/GenBank/DDBJ databases">
        <title>Tritrichomonas musculus Genome.</title>
        <authorList>
            <person name="Alves-Ferreira E."/>
            <person name="Grigg M."/>
            <person name="Lorenzi H."/>
            <person name="Galac M."/>
        </authorList>
    </citation>
    <scope>NUCLEOTIDE SEQUENCE [LARGE SCALE GENOMIC DNA]</scope>
    <source>
        <strain evidence="2 3">EAF2021</strain>
    </source>
</reference>